<accession>A0A834XMG1</accession>
<dbReference type="PRINTS" id="PR00629">
    <property type="entry name" value="SHCPIDOMAIN"/>
</dbReference>
<name>A0A834XMG1_APHGI</name>
<organism evidence="6 7">
    <name type="scientific">Aphidius gifuensis</name>
    <name type="common">Parasitoid wasp</name>
    <dbReference type="NCBI Taxonomy" id="684658"/>
    <lineage>
        <taxon>Eukaryota</taxon>
        <taxon>Metazoa</taxon>
        <taxon>Ecdysozoa</taxon>
        <taxon>Arthropoda</taxon>
        <taxon>Hexapoda</taxon>
        <taxon>Insecta</taxon>
        <taxon>Pterygota</taxon>
        <taxon>Neoptera</taxon>
        <taxon>Endopterygota</taxon>
        <taxon>Hymenoptera</taxon>
        <taxon>Apocrita</taxon>
        <taxon>Ichneumonoidea</taxon>
        <taxon>Braconidae</taxon>
        <taxon>Aphidiinae</taxon>
        <taxon>Aphidius</taxon>
    </lineage>
</organism>
<evidence type="ECO:0000256" key="3">
    <source>
        <dbReference type="SAM" id="MobiDB-lite"/>
    </source>
</evidence>
<dbReference type="InterPro" id="IPR006019">
    <property type="entry name" value="PID_Shc-like"/>
</dbReference>
<proteinExistence type="predicted"/>
<dbReference type="GO" id="GO:0030971">
    <property type="term" value="F:receptor tyrosine kinase binding"/>
    <property type="evidence" value="ECO:0007669"/>
    <property type="project" value="TreeGrafter"/>
</dbReference>
<dbReference type="PANTHER" id="PTHR10337:SF11">
    <property type="entry name" value="DSHC PROTEIN"/>
    <property type="match status" value="1"/>
</dbReference>
<dbReference type="AlphaFoldDB" id="A0A834XMG1"/>
<dbReference type="SMART" id="SM00462">
    <property type="entry name" value="PTB"/>
    <property type="match status" value="1"/>
</dbReference>
<dbReference type="GO" id="GO:0007169">
    <property type="term" value="P:cell surface receptor protein tyrosine kinase signaling pathway"/>
    <property type="evidence" value="ECO:0007669"/>
    <property type="project" value="TreeGrafter"/>
</dbReference>
<dbReference type="InterPro" id="IPR000980">
    <property type="entry name" value="SH2"/>
</dbReference>
<gene>
    <name evidence="6" type="ORF">HCN44_008251</name>
</gene>
<dbReference type="FunFam" id="3.30.505.10:FF:000005">
    <property type="entry name" value="SHC-transforming protein 1 isoform 3"/>
    <property type="match status" value="1"/>
</dbReference>
<feature type="compositionally biased region" description="Basic residues" evidence="3">
    <location>
        <begin position="234"/>
        <end position="249"/>
    </location>
</feature>
<dbReference type="SUPFAM" id="SSF50729">
    <property type="entry name" value="PH domain-like"/>
    <property type="match status" value="1"/>
</dbReference>
<feature type="compositionally biased region" description="Low complexity" evidence="3">
    <location>
        <begin position="255"/>
        <end position="268"/>
    </location>
</feature>
<dbReference type="OrthoDB" id="9938362at2759"/>
<evidence type="ECO:0000259" key="5">
    <source>
        <dbReference type="PROSITE" id="PS50001"/>
    </source>
</evidence>
<feature type="domain" description="SH2" evidence="5">
    <location>
        <begin position="387"/>
        <end position="478"/>
    </location>
</feature>
<dbReference type="InterPro" id="IPR035676">
    <property type="entry name" value="SHC_SH2"/>
</dbReference>
<sequence>MAGGSGSFISKPARGWLHPDNLVSKEGITYAVRYIGCLEIYTSMKSLDFETRSSVAKECINRVCEAAGLKSADKKRRVDRKVLRAIAEKPCMDNAGSNINLTISSTSLALTGLETGNIIAKHEMPRISFASGGDTEILDFVAYVAKDLQEWRACYVLECGGGLAQDVISTIGQAFELRFKEFLTKPSSIHPMTLNGIREPDRDYYNDLPGKVPPDIGPPPVPPLPITSATLPNLKHHHHHHHHQHHHSGQNHGQALLSSSSSSSSATSSSLTTAAASAATTTTNTGHCSGYDGFTNGKIKQSCQQQWPETGNLIDLNSDGATSLTISSDQPEHNYVNDTIINSTRDCKRETSTLFDAFDMQPFSTAISEMNKLSPKSQKQQLKHEVWYHGSVSRSEAESMLTKDGEFLVRESQGTPGQYVLTGMNNGIPKHLLLIDPEGVVRTKDRIFDSVSHLVNHHCDNALPIISADSALVLRYPVLRRTDY</sequence>
<evidence type="ECO:0000313" key="7">
    <source>
        <dbReference type="Proteomes" id="UP000639338"/>
    </source>
</evidence>
<dbReference type="PROSITE" id="PS50001">
    <property type="entry name" value="SH2"/>
    <property type="match status" value="1"/>
</dbReference>
<evidence type="ECO:0000313" key="6">
    <source>
        <dbReference type="EMBL" id="KAF7989577.1"/>
    </source>
</evidence>
<keyword evidence="1 2" id="KW-0727">SH2 domain</keyword>
<dbReference type="PRINTS" id="PR00401">
    <property type="entry name" value="SH2DOMAIN"/>
</dbReference>
<dbReference type="InterPro" id="IPR051235">
    <property type="entry name" value="CEP152/SHC-Transforming"/>
</dbReference>
<dbReference type="Gene3D" id="2.30.29.30">
    <property type="entry name" value="Pleckstrin-homology domain (PH domain)/Phosphotyrosine-binding domain (PTB)"/>
    <property type="match status" value="1"/>
</dbReference>
<dbReference type="InterPro" id="IPR006020">
    <property type="entry name" value="PTB/PI_dom"/>
</dbReference>
<dbReference type="PANTHER" id="PTHR10337">
    <property type="entry name" value="SHC TRANSFORMING PROTEIN"/>
    <property type="match status" value="1"/>
</dbReference>
<dbReference type="CDD" id="cd09925">
    <property type="entry name" value="SH2_SHC"/>
    <property type="match status" value="1"/>
</dbReference>
<dbReference type="PROSITE" id="PS01179">
    <property type="entry name" value="PID"/>
    <property type="match status" value="1"/>
</dbReference>
<evidence type="ECO:0008006" key="8">
    <source>
        <dbReference type="Google" id="ProtNLM"/>
    </source>
</evidence>
<dbReference type="Gene3D" id="3.30.505.10">
    <property type="entry name" value="SH2 domain"/>
    <property type="match status" value="1"/>
</dbReference>
<feature type="domain" description="PID" evidence="4">
    <location>
        <begin position="27"/>
        <end position="186"/>
    </location>
</feature>
<dbReference type="GO" id="GO:0005886">
    <property type="term" value="C:plasma membrane"/>
    <property type="evidence" value="ECO:0007669"/>
    <property type="project" value="TreeGrafter"/>
</dbReference>
<dbReference type="Pfam" id="PF00017">
    <property type="entry name" value="SH2"/>
    <property type="match status" value="1"/>
</dbReference>
<dbReference type="Pfam" id="PF00640">
    <property type="entry name" value="PID"/>
    <property type="match status" value="1"/>
</dbReference>
<dbReference type="SMART" id="SM00252">
    <property type="entry name" value="SH2"/>
    <property type="match status" value="1"/>
</dbReference>
<dbReference type="FunFam" id="2.30.29.30:FF:000377">
    <property type="entry name" value="Shc transforming protein"/>
    <property type="match status" value="1"/>
</dbReference>
<evidence type="ECO:0000256" key="1">
    <source>
        <dbReference type="ARBA" id="ARBA00022999"/>
    </source>
</evidence>
<dbReference type="EMBL" id="JACMRX010000005">
    <property type="protein sequence ID" value="KAF7989577.1"/>
    <property type="molecule type" value="Genomic_DNA"/>
</dbReference>
<dbReference type="SUPFAM" id="SSF55550">
    <property type="entry name" value="SH2 domain"/>
    <property type="match status" value="1"/>
</dbReference>
<protein>
    <recommendedName>
        <fullName evidence="8">SHC-transforming protein</fullName>
    </recommendedName>
</protein>
<feature type="compositionally biased region" description="Pro residues" evidence="3">
    <location>
        <begin position="211"/>
        <end position="225"/>
    </location>
</feature>
<dbReference type="InterPro" id="IPR036860">
    <property type="entry name" value="SH2_dom_sf"/>
</dbReference>
<dbReference type="InterPro" id="IPR011993">
    <property type="entry name" value="PH-like_dom_sf"/>
</dbReference>
<evidence type="ECO:0000259" key="4">
    <source>
        <dbReference type="PROSITE" id="PS01179"/>
    </source>
</evidence>
<evidence type="ECO:0000256" key="2">
    <source>
        <dbReference type="PROSITE-ProRule" id="PRU00191"/>
    </source>
</evidence>
<dbReference type="Proteomes" id="UP000639338">
    <property type="component" value="Unassembled WGS sequence"/>
</dbReference>
<reference evidence="6 7" key="1">
    <citation type="submission" date="2020-08" db="EMBL/GenBank/DDBJ databases">
        <title>Aphidius gifuensis genome sequencing and assembly.</title>
        <authorList>
            <person name="Du Z."/>
        </authorList>
    </citation>
    <scope>NUCLEOTIDE SEQUENCE [LARGE SCALE GENOMIC DNA]</scope>
    <source>
        <strain evidence="6">YNYX2018</strain>
        <tissue evidence="6">Adults</tissue>
    </source>
</reference>
<dbReference type="CDD" id="cd01209">
    <property type="entry name" value="PTB_Shc"/>
    <property type="match status" value="1"/>
</dbReference>
<dbReference type="GO" id="GO:0035556">
    <property type="term" value="P:intracellular signal transduction"/>
    <property type="evidence" value="ECO:0007669"/>
    <property type="project" value="InterPro"/>
</dbReference>
<feature type="region of interest" description="Disordered" evidence="3">
    <location>
        <begin position="193"/>
        <end position="268"/>
    </location>
</feature>
<comment type="caution">
    <text evidence="6">The sequence shown here is derived from an EMBL/GenBank/DDBJ whole genome shotgun (WGS) entry which is preliminary data.</text>
</comment>
<keyword evidence="7" id="KW-1185">Reference proteome</keyword>